<accession>A0ABR0PMR1</accession>
<protein>
    <submittedName>
        <fullName evidence="1">Uncharacterized protein</fullName>
    </submittedName>
</protein>
<gene>
    <name evidence="1" type="ORF">PVK06_020582</name>
</gene>
<evidence type="ECO:0000313" key="2">
    <source>
        <dbReference type="Proteomes" id="UP001358586"/>
    </source>
</evidence>
<comment type="caution">
    <text evidence="1">The sequence shown here is derived from an EMBL/GenBank/DDBJ whole genome shotgun (WGS) entry which is preliminary data.</text>
</comment>
<proteinExistence type="predicted"/>
<dbReference type="EMBL" id="JARKNE010000006">
    <property type="protein sequence ID" value="KAK5825721.1"/>
    <property type="molecule type" value="Genomic_DNA"/>
</dbReference>
<organism evidence="1 2">
    <name type="scientific">Gossypium arboreum</name>
    <name type="common">Tree cotton</name>
    <name type="synonym">Gossypium nanking</name>
    <dbReference type="NCBI Taxonomy" id="29729"/>
    <lineage>
        <taxon>Eukaryota</taxon>
        <taxon>Viridiplantae</taxon>
        <taxon>Streptophyta</taxon>
        <taxon>Embryophyta</taxon>
        <taxon>Tracheophyta</taxon>
        <taxon>Spermatophyta</taxon>
        <taxon>Magnoliopsida</taxon>
        <taxon>eudicotyledons</taxon>
        <taxon>Gunneridae</taxon>
        <taxon>Pentapetalae</taxon>
        <taxon>rosids</taxon>
        <taxon>malvids</taxon>
        <taxon>Malvales</taxon>
        <taxon>Malvaceae</taxon>
        <taxon>Malvoideae</taxon>
        <taxon>Gossypium</taxon>
    </lineage>
</organism>
<reference evidence="1 2" key="1">
    <citation type="submission" date="2023-03" db="EMBL/GenBank/DDBJ databases">
        <title>WGS of Gossypium arboreum.</title>
        <authorList>
            <person name="Yu D."/>
        </authorList>
    </citation>
    <scope>NUCLEOTIDE SEQUENCE [LARGE SCALE GENOMIC DNA]</scope>
    <source>
        <tissue evidence="1">Leaf</tissue>
    </source>
</reference>
<keyword evidence="2" id="KW-1185">Reference proteome</keyword>
<evidence type="ECO:0000313" key="1">
    <source>
        <dbReference type="EMBL" id="KAK5825721.1"/>
    </source>
</evidence>
<dbReference type="Proteomes" id="UP001358586">
    <property type="component" value="Chromosome 6"/>
</dbReference>
<sequence length="89" mass="10357">MEWIRREWNVNWRKKQFSMKRDSLEVSGTGSAHLKNLSAATSGEANKVAHLIAKEGLQKKETTYLQNMFTFGVEEALNEDRRREESLQD</sequence>
<name>A0ABR0PMR1_GOSAR</name>